<evidence type="ECO:0000313" key="9">
    <source>
        <dbReference type="Proteomes" id="UP000573001"/>
    </source>
</evidence>
<feature type="transmembrane region" description="Helical" evidence="6">
    <location>
        <begin position="139"/>
        <end position="158"/>
    </location>
</feature>
<dbReference type="InterPro" id="IPR019108">
    <property type="entry name" value="Caa3_assmbl_CtaG-rel"/>
</dbReference>
<feature type="transmembrane region" description="Helical" evidence="6">
    <location>
        <begin position="256"/>
        <end position="277"/>
    </location>
</feature>
<evidence type="ECO:0000313" key="8">
    <source>
        <dbReference type="EMBL" id="NUU12319.1"/>
    </source>
</evidence>
<dbReference type="Proteomes" id="UP000590225">
    <property type="component" value="Unassembled WGS sequence"/>
</dbReference>
<proteinExistence type="predicted"/>
<comment type="subcellular location">
    <subcellularLocation>
        <location evidence="1">Cell membrane</location>
        <topology evidence="1">Multi-pass membrane protein</topology>
    </subcellularLocation>
</comment>
<evidence type="ECO:0000256" key="3">
    <source>
        <dbReference type="ARBA" id="ARBA00022692"/>
    </source>
</evidence>
<dbReference type="GO" id="GO:0005886">
    <property type="term" value="C:plasma membrane"/>
    <property type="evidence" value="ECO:0007669"/>
    <property type="project" value="UniProtKB-SubCell"/>
</dbReference>
<evidence type="ECO:0000256" key="5">
    <source>
        <dbReference type="ARBA" id="ARBA00023136"/>
    </source>
</evidence>
<keyword evidence="3 6" id="KW-0812">Transmembrane</keyword>
<feature type="transmembrane region" description="Helical" evidence="6">
    <location>
        <begin position="170"/>
        <end position="193"/>
    </location>
</feature>
<keyword evidence="9" id="KW-1185">Reference proteome</keyword>
<dbReference type="AlphaFoldDB" id="A0AAW3TAP4"/>
<dbReference type="RefSeq" id="WP_096897513.1">
    <property type="nucleotide sequence ID" value="NZ_BAAAWQ010000001.1"/>
</dbReference>
<keyword evidence="5 6" id="KW-0472">Membrane</keyword>
<evidence type="ECO:0000256" key="1">
    <source>
        <dbReference type="ARBA" id="ARBA00004651"/>
    </source>
</evidence>
<keyword evidence="4 6" id="KW-1133">Transmembrane helix</keyword>
<reference evidence="7 10" key="2">
    <citation type="submission" date="2020-07" db="EMBL/GenBank/DDBJ databases">
        <title>Above-ground endophytic microbial communities from plants in different locations in the United States.</title>
        <authorList>
            <person name="Frank C."/>
        </authorList>
    </citation>
    <scope>NUCLEOTIDE SEQUENCE [LARGE SCALE GENOMIC DNA]</scope>
    <source>
        <strain evidence="7 10">WPL5_2</strain>
    </source>
</reference>
<accession>A0AAW3TAP4</accession>
<gene>
    <name evidence="7" type="ORF">FHW23_003469</name>
    <name evidence="8" type="ORF">HP507_00430</name>
</gene>
<feature type="transmembrane region" description="Helical" evidence="6">
    <location>
        <begin position="214"/>
        <end position="236"/>
    </location>
</feature>
<keyword evidence="2" id="KW-1003">Cell membrane</keyword>
<evidence type="ECO:0000256" key="4">
    <source>
        <dbReference type="ARBA" id="ARBA00022989"/>
    </source>
</evidence>
<feature type="transmembrane region" description="Helical" evidence="6">
    <location>
        <begin position="88"/>
        <end position="112"/>
    </location>
</feature>
<dbReference type="EMBL" id="JABMCE010000026">
    <property type="protein sequence ID" value="NUU12319.1"/>
    <property type="molecule type" value="Genomic_DNA"/>
</dbReference>
<dbReference type="EMBL" id="JACGXP010000009">
    <property type="protein sequence ID" value="MBA8992181.1"/>
    <property type="molecule type" value="Genomic_DNA"/>
</dbReference>
<feature type="transmembrane region" description="Helical" evidence="6">
    <location>
        <begin position="58"/>
        <end position="76"/>
    </location>
</feature>
<evidence type="ECO:0000256" key="6">
    <source>
        <dbReference type="SAM" id="Phobius"/>
    </source>
</evidence>
<name>A0AAW3TAP4_9MICO</name>
<dbReference type="Pfam" id="PF09678">
    <property type="entry name" value="Caa3_CtaG"/>
    <property type="match status" value="1"/>
</dbReference>
<sequence length="321" mass="35067">MESLAWIPTAPPTLAALLAPTLQPVPVIPVIALLLAAAYVTGWLRIRLQRRPWPMWRGVLFLTGCVLLAVTMGAGIEGYGFVLFSAFMFQQLTLMMTVPLLLVLGAPGTLLLRATPHRGPGRLVLQSAMFGLRSRIGRFLLHPGFMIPLFLITFYGLYLTSAADALLQTWAGHVGLELAFLAAGVLFTAPLIPTDPLPRRQGHLGRLLDAFLEMPLHAFFGVILMMATVPLVPAFTDIPAAWGITAVGDQAFAGGLAWSYGEAPSLALVLILMTSWFRHESRKSRERDRAIDRDGDPDLDAYNAHLARLQGRTIPPHEQHG</sequence>
<evidence type="ECO:0000256" key="2">
    <source>
        <dbReference type="ARBA" id="ARBA00022475"/>
    </source>
</evidence>
<comment type="caution">
    <text evidence="7">The sequence shown here is derived from an EMBL/GenBank/DDBJ whole genome shotgun (WGS) entry which is preliminary data.</text>
</comment>
<reference evidence="8 9" key="1">
    <citation type="submission" date="2020-05" db="EMBL/GenBank/DDBJ databases">
        <title>Genome Sequencing of Type Strains.</title>
        <authorList>
            <person name="Lemaire J.F."/>
            <person name="Inderbitzin P."/>
            <person name="Gregorio O.A."/>
            <person name="Collins S.B."/>
            <person name="Wespe N."/>
            <person name="Knight-Connoni V."/>
        </authorList>
    </citation>
    <scope>NUCLEOTIDE SEQUENCE [LARGE SCALE GENOMIC DNA]</scope>
    <source>
        <strain evidence="8 9">ATCC 19096</strain>
    </source>
</reference>
<protein>
    <submittedName>
        <fullName evidence="8">Cytochrome c oxidase assembly protein</fullName>
    </submittedName>
    <submittedName>
        <fullName evidence="7">Membrane protein</fullName>
    </submittedName>
</protein>
<evidence type="ECO:0000313" key="7">
    <source>
        <dbReference type="EMBL" id="MBA8992181.1"/>
    </source>
</evidence>
<organism evidence="7 10">
    <name type="scientific">Curtobacterium pusillum</name>
    <dbReference type="NCBI Taxonomy" id="69373"/>
    <lineage>
        <taxon>Bacteria</taxon>
        <taxon>Bacillati</taxon>
        <taxon>Actinomycetota</taxon>
        <taxon>Actinomycetes</taxon>
        <taxon>Micrococcales</taxon>
        <taxon>Microbacteriaceae</taxon>
        <taxon>Curtobacterium</taxon>
    </lineage>
</organism>
<evidence type="ECO:0000313" key="10">
    <source>
        <dbReference type="Proteomes" id="UP000590225"/>
    </source>
</evidence>
<dbReference type="Proteomes" id="UP000573001">
    <property type="component" value="Unassembled WGS sequence"/>
</dbReference>
<feature type="transmembrane region" description="Helical" evidence="6">
    <location>
        <begin position="25"/>
        <end position="46"/>
    </location>
</feature>